<dbReference type="InterPro" id="IPR011124">
    <property type="entry name" value="Znf_CW"/>
</dbReference>
<gene>
    <name evidence="9" type="primary">LOC105847214</name>
</gene>
<dbReference type="RefSeq" id="XP_065665331.1">
    <property type="nucleotide sequence ID" value="XM_065809259.1"/>
</dbReference>
<evidence type="ECO:0000259" key="5">
    <source>
        <dbReference type="PROSITE" id="PS50812"/>
    </source>
</evidence>
<dbReference type="Pfam" id="PF07496">
    <property type="entry name" value="zf-CW"/>
    <property type="match status" value="1"/>
</dbReference>
<evidence type="ECO:0000256" key="2">
    <source>
        <dbReference type="ARBA" id="ARBA00022771"/>
    </source>
</evidence>
<sequence>MQNKMISKKINQDKAESYIWLQCENEKCMKWRKVERCLSYNYENLVWFCNMNLDVNYNDCCKPQEKISVPRGETIICSKLSIGELVWAKMHGYPSWPAVITADPIEENGAHIDLYKDGTGDPHYYHVEFLGKPRSHAWILARYIEKYSIASTDLFFNAKIKDSKKIKDRLQYANQEASLMLNLSPKKRLQSTVFKYKSAHKKKSMVTQKGFKNMEKAGNSVTEGKSDTNTNACNIFSNDSEISEITESCRDKKATQFNSVEKFKHVKQKKHKSQSDSDVASDTVFISLNGKVFPLIVDTNKQLSQLSSFVENRGTSSFVKNRGSNNATNSVLSFVKYSAKNKSNKEEKRLKSKNANNSKKSASLSDELPMISAERATKIQTTLHEKHPYNDEETFWRTYKHFISDKKKTKISTNVTWYNHSVSLFKLYQRVHLIGGYKKATSHWKIWRNICWNILDTKLDSKFLTIRKAYRKLLLPFEKYQKNTLKKMFTKKDIKELLVTHDTCTALTDDITEKVVDSLLQNVENRNLYLMSFNKPALQVVPHSSLGTNSLPTSNPNSPSLLSYDSCSDHVKNPYLSIKMSKQILNNLSFSIEDTCDPIISDITMEDVFYELNCLENHLNDLNVLQDSSLFAEQTVPQNNFIKTNVCLNEEILTTTFNGYDPIIGSQNVDGLNDVICELNEIEDTLLELAAEIMSGDNTNLACSAI</sequence>
<dbReference type="InterPro" id="IPR036431">
    <property type="entry name" value="ARID_dom_sf"/>
</dbReference>
<feature type="compositionally biased region" description="Low complexity" evidence="4">
    <location>
        <begin position="353"/>
        <end position="365"/>
    </location>
</feature>
<keyword evidence="2" id="KW-0863">Zinc-finger</keyword>
<dbReference type="Pfam" id="PF00855">
    <property type="entry name" value="PWWP"/>
    <property type="match status" value="1"/>
</dbReference>
<dbReference type="PROSITE" id="PS51050">
    <property type="entry name" value="ZF_CW"/>
    <property type="match status" value="1"/>
</dbReference>
<dbReference type="InterPro" id="IPR000313">
    <property type="entry name" value="PWWP_dom"/>
</dbReference>
<dbReference type="PANTHER" id="PTHR15999">
    <property type="entry name" value="ZINC FINGER CW-TYPE PWWP DOMAIN PROTEIN 1"/>
    <property type="match status" value="1"/>
</dbReference>
<dbReference type="PROSITE" id="PS50812">
    <property type="entry name" value="PWWP"/>
    <property type="match status" value="1"/>
</dbReference>
<name>A0ABM4CTR6_HYDVU</name>
<evidence type="ECO:0000313" key="8">
    <source>
        <dbReference type="Proteomes" id="UP001652625"/>
    </source>
</evidence>
<dbReference type="Proteomes" id="UP001652625">
    <property type="component" value="Chromosome 11"/>
</dbReference>
<dbReference type="PROSITE" id="PS51011">
    <property type="entry name" value="ARID"/>
    <property type="match status" value="1"/>
</dbReference>
<dbReference type="GeneID" id="105847214"/>
<organism evidence="8 9">
    <name type="scientific">Hydra vulgaris</name>
    <name type="common">Hydra</name>
    <name type="synonym">Hydra attenuata</name>
    <dbReference type="NCBI Taxonomy" id="6087"/>
    <lineage>
        <taxon>Eukaryota</taxon>
        <taxon>Metazoa</taxon>
        <taxon>Cnidaria</taxon>
        <taxon>Hydrozoa</taxon>
        <taxon>Hydroidolina</taxon>
        <taxon>Anthoathecata</taxon>
        <taxon>Aplanulata</taxon>
        <taxon>Hydridae</taxon>
        <taxon>Hydra</taxon>
    </lineage>
</organism>
<dbReference type="PANTHER" id="PTHR15999:SF6">
    <property type="entry name" value="ZINC FINGER CW-TYPE PWWP DOMAIN PROTEIN 2"/>
    <property type="match status" value="1"/>
</dbReference>
<evidence type="ECO:0000313" key="9">
    <source>
        <dbReference type="RefSeq" id="XP_065665331.1"/>
    </source>
</evidence>
<dbReference type="Gene3D" id="1.10.150.60">
    <property type="entry name" value="ARID DNA-binding domain"/>
    <property type="match status" value="1"/>
</dbReference>
<keyword evidence="3" id="KW-0862">Zinc</keyword>
<keyword evidence="1" id="KW-0479">Metal-binding</keyword>
<evidence type="ECO:0000256" key="3">
    <source>
        <dbReference type="ARBA" id="ARBA00022833"/>
    </source>
</evidence>
<evidence type="ECO:0000256" key="1">
    <source>
        <dbReference type="ARBA" id="ARBA00022723"/>
    </source>
</evidence>
<feature type="domain" description="PWWP" evidence="5">
    <location>
        <begin position="82"/>
        <end position="139"/>
    </location>
</feature>
<dbReference type="CDD" id="cd16100">
    <property type="entry name" value="ARID"/>
    <property type="match status" value="1"/>
</dbReference>
<dbReference type="InterPro" id="IPR042778">
    <property type="entry name" value="ZCWPW1/ZCWPW2"/>
</dbReference>
<evidence type="ECO:0000259" key="7">
    <source>
        <dbReference type="PROSITE" id="PS51050"/>
    </source>
</evidence>
<feature type="region of interest" description="Disordered" evidence="4">
    <location>
        <begin position="342"/>
        <end position="365"/>
    </location>
</feature>
<feature type="domain" description="CW-type" evidence="7">
    <location>
        <begin position="14"/>
        <end position="68"/>
    </location>
</feature>
<dbReference type="SMART" id="SM00293">
    <property type="entry name" value="PWWP"/>
    <property type="match status" value="1"/>
</dbReference>
<dbReference type="SUPFAM" id="SSF46774">
    <property type="entry name" value="ARID-like"/>
    <property type="match status" value="1"/>
</dbReference>
<proteinExistence type="predicted"/>
<accession>A0ABM4CTR6</accession>
<evidence type="ECO:0000256" key="4">
    <source>
        <dbReference type="SAM" id="MobiDB-lite"/>
    </source>
</evidence>
<reference evidence="9" key="1">
    <citation type="submission" date="2025-08" db="UniProtKB">
        <authorList>
            <consortium name="RefSeq"/>
        </authorList>
    </citation>
    <scope>IDENTIFICATION</scope>
</reference>
<dbReference type="SMART" id="SM00501">
    <property type="entry name" value="BRIGHT"/>
    <property type="match status" value="1"/>
</dbReference>
<dbReference type="SUPFAM" id="SSF63748">
    <property type="entry name" value="Tudor/PWWP/MBT"/>
    <property type="match status" value="1"/>
</dbReference>
<feature type="domain" description="ARID" evidence="6">
    <location>
        <begin position="389"/>
        <end position="482"/>
    </location>
</feature>
<dbReference type="CDD" id="cd20146">
    <property type="entry name" value="PWWP_ZCWPW2"/>
    <property type="match status" value="1"/>
</dbReference>
<dbReference type="Gene3D" id="3.30.40.100">
    <property type="match status" value="1"/>
</dbReference>
<evidence type="ECO:0000259" key="6">
    <source>
        <dbReference type="PROSITE" id="PS51011"/>
    </source>
</evidence>
<dbReference type="InterPro" id="IPR001606">
    <property type="entry name" value="ARID_dom"/>
</dbReference>
<keyword evidence="8" id="KW-1185">Reference proteome</keyword>
<dbReference type="Pfam" id="PF01388">
    <property type="entry name" value="ARID"/>
    <property type="match status" value="1"/>
</dbReference>
<protein>
    <submittedName>
        <fullName evidence="9">Uncharacterized protein LOC105847214 isoform X2</fullName>
    </submittedName>
</protein>
<dbReference type="Gene3D" id="2.30.30.140">
    <property type="match status" value="1"/>
</dbReference>